<evidence type="ECO:0000256" key="4">
    <source>
        <dbReference type="ARBA" id="ARBA00022989"/>
    </source>
</evidence>
<dbReference type="PANTHER" id="PTHR30250:SF27">
    <property type="entry name" value="POLYSACCHARIDE BIOSYNTHESIS PROTEIN"/>
    <property type="match status" value="1"/>
</dbReference>
<protein>
    <submittedName>
        <fullName evidence="7">Membrane protein involved in the export of O-antigen and teichoic acid</fullName>
    </submittedName>
</protein>
<keyword evidence="3 6" id="KW-0812">Transmembrane</keyword>
<keyword evidence="2" id="KW-1003">Cell membrane</keyword>
<dbReference type="GO" id="GO:0005886">
    <property type="term" value="C:plasma membrane"/>
    <property type="evidence" value="ECO:0007669"/>
    <property type="project" value="UniProtKB-SubCell"/>
</dbReference>
<feature type="transmembrane region" description="Helical" evidence="6">
    <location>
        <begin position="390"/>
        <end position="412"/>
    </location>
</feature>
<keyword evidence="8" id="KW-1185">Reference proteome</keyword>
<dbReference type="InterPro" id="IPR050833">
    <property type="entry name" value="Poly_Biosynth_Transport"/>
</dbReference>
<keyword evidence="4 6" id="KW-1133">Transmembrane helix</keyword>
<dbReference type="Proteomes" id="UP000199112">
    <property type="component" value="Unassembled WGS sequence"/>
</dbReference>
<dbReference type="AlphaFoldDB" id="A0A1H6FX64"/>
<evidence type="ECO:0000256" key="6">
    <source>
        <dbReference type="SAM" id="Phobius"/>
    </source>
</evidence>
<accession>A0A1H6FX64</accession>
<reference evidence="8" key="1">
    <citation type="submission" date="2016-10" db="EMBL/GenBank/DDBJ databases">
        <authorList>
            <person name="Varghese N."/>
            <person name="Submissions S."/>
        </authorList>
    </citation>
    <scope>NUCLEOTIDE SEQUENCE [LARGE SCALE GENOMIC DNA]</scope>
    <source>
        <strain evidence="8">CGMCC 1.8981</strain>
    </source>
</reference>
<feature type="transmembrane region" description="Helical" evidence="6">
    <location>
        <begin position="433"/>
        <end position="451"/>
    </location>
</feature>
<dbReference type="PANTHER" id="PTHR30250">
    <property type="entry name" value="PST FAMILY PREDICTED COLANIC ACID TRANSPORTER"/>
    <property type="match status" value="1"/>
</dbReference>
<evidence type="ECO:0000313" key="7">
    <source>
        <dbReference type="EMBL" id="SEH14768.1"/>
    </source>
</evidence>
<feature type="transmembrane region" description="Helical" evidence="6">
    <location>
        <begin position="189"/>
        <end position="209"/>
    </location>
</feature>
<organism evidence="7 8">
    <name type="scientific">Natronorubrum sediminis</name>
    <dbReference type="NCBI Taxonomy" id="640943"/>
    <lineage>
        <taxon>Archaea</taxon>
        <taxon>Methanobacteriati</taxon>
        <taxon>Methanobacteriota</taxon>
        <taxon>Stenosarchaea group</taxon>
        <taxon>Halobacteria</taxon>
        <taxon>Halobacteriales</taxon>
        <taxon>Natrialbaceae</taxon>
        <taxon>Natronorubrum</taxon>
    </lineage>
</organism>
<gene>
    <name evidence="7" type="ORF">SAMN04487967_1759</name>
</gene>
<feature type="transmembrane region" description="Helical" evidence="6">
    <location>
        <begin position="338"/>
        <end position="358"/>
    </location>
</feature>
<dbReference type="RefSeq" id="WP_090506690.1">
    <property type="nucleotide sequence ID" value="NZ_FNWL01000002.1"/>
</dbReference>
<feature type="transmembrane region" description="Helical" evidence="6">
    <location>
        <begin position="161"/>
        <end position="183"/>
    </location>
</feature>
<feature type="transmembrane region" description="Helical" evidence="6">
    <location>
        <begin position="457"/>
        <end position="478"/>
    </location>
</feature>
<evidence type="ECO:0000256" key="3">
    <source>
        <dbReference type="ARBA" id="ARBA00022692"/>
    </source>
</evidence>
<dbReference type="OrthoDB" id="19148at2157"/>
<dbReference type="Pfam" id="PF01943">
    <property type="entry name" value="Polysacc_synt"/>
    <property type="match status" value="1"/>
</dbReference>
<evidence type="ECO:0000256" key="2">
    <source>
        <dbReference type="ARBA" id="ARBA00022475"/>
    </source>
</evidence>
<dbReference type="InterPro" id="IPR002797">
    <property type="entry name" value="Polysacc_synth"/>
</dbReference>
<evidence type="ECO:0000256" key="5">
    <source>
        <dbReference type="ARBA" id="ARBA00023136"/>
    </source>
</evidence>
<feature type="transmembrane region" description="Helical" evidence="6">
    <location>
        <begin position="91"/>
        <end position="114"/>
    </location>
</feature>
<dbReference type="EMBL" id="FNWL01000002">
    <property type="protein sequence ID" value="SEH14768.1"/>
    <property type="molecule type" value="Genomic_DNA"/>
</dbReference>
<feature type="transmembrane region" description="Helical" evidence="6">
    <location>
        <begin position="51"/>
        <end position="70"/>
    </location>
</feature>
<comment type="subcellular location">
    <subcellularLocation>
        <location evidence="1">Cell membrane</location>
        <topology evidence="1">Multi-pass membrane protein</topology>
    </subcellularLocation>
</comment>
<feature type="transmembrane region" description="Helical" evidence="6">
    <location>
        <begin position="304"/>
        <end position="326"/>
    </location>
</feature>
<dbReference type="CDD" id="cd13128">
    <property type="entry name" value="MATE_Wzx_like"/>
    <property type="match status" value="1"/>
</dbReference>
<feature type="transmembrane region" description="Helical" evidence="6">
    <location>
        <begin position="261"/>
        <end position="284"/>
    </location>
</feature>
<feature type="transmembrane region" description="Helical" evidence="6">
    <location>
        <begin position="21"/>
        <end position="39"/>
    </location>
</feature>
<evidence type="ECO:0000313" key="8">
    <source>
        <dbReference type="Proteomes" id="UP000199112"/>
    </source>
</evidence>
<proteinExistence type="predicted"/>
<name>A0A1H6FX64_9EURY</name>
<keyword evidence="5 6" id="KW-0472">Membrane</keyword>
<sequence length="498" mass="53084">MTEDSSRGLSDLRSVADGASLYYLGTIVVNIVGFLLNLLLTRVLGASVYGIYAYGTMILAAVLPFANLGSDISITRYLSANKDDTAYQQRMLGLAYLTTLAISGVVAGILFVAAPTINAYTLEESLFTTAMQAFAIALPFQALTQVAASTMRGLERPPEKTVIMVVGPALQLIAIAAAIVVGYSLLGVAAAFSVAAIMAALFAISYSLVRADLRPAAGYSKDEVKEFYNFSAPLTLSQAASFLFKRVDVFMVGIFLASADVGIYNIAVLLAGVIAMPLAGFNQFFPPVASRLYSNEEYDTLESIYATVTRWSITASVIVALPLFIYRAEVLAIFGPEFVAGTAVIALFVAAQLFNAAAGPANDILMMTDHQYVVMGNHFVFGLANVGLNYVFILEFGLIGAAMATAGTLASLNALRVLQVWYLEGLFAYSLEIWKPIVAAAVASVIMYSLHLSFDGLILAIVGGALGVGAFLATLYMLGIDEEDRRIADEYLGMVPDR</sequence>
<feature type="transmembrane region" description="Helical" evidence="6">
    <location>
        <begin position="126"/>
        <end position="149"/>
    </location>
</feature>
<evidence type="ECO:0000256" key="1">
    <source>
        <dbReference type="ARBA" id="ARBA00004651"/>
    </source>
</evidence>